<evidence type="ECO:0000256" key="3">
    <source>
        <dbReference type="ARBA" id="ARBA00022588"/>
    </source>
</evidence>
<sequence length="783" mass="87621">MASGSVQSSSGNGRRQAAVVDEFTVPGDKRSLLEKSRPRIQALFPVLFTVLGSLETFQQSEVKEDEEKPGRIWLQLKGEKQAVRRAKEYVKGICEPELEEKQSYPKEMHCIFAGAQSSFLNHLIQDTCADVALSDIGVLGIKGATEPVVMAQSRVQQFIALFKDNLSLPSHKEPAVKKKFKLYVEKHVDKYTVDLLLLPSALKSELLSLACDNQLSCEDLSRQSSDDKAECKVNQKDEVSRKGAGTPVTELTSQLDSVFSSAAEDSPCLIECPYSEQDRLSVKRRSSEAEERFSKKPFSLEAVQVDGPVNRNADKNNVPIIDLISEPSDFEDSVIVVEADDCVSSETEYKILVNFFKTMGYSQIVVEKVIDDLGQSEEPLKLLEEIEKQSKKELSVPFSQSSSYSTDLLKARGTSSLPKCKIAIAETVQSAAPSKVQPKALLATDKAGPSNPFCYKSQTKATVVNPIPTDQTTIVAPAERAFNNHFDPPLTGVQIFQNSLKVQYRLELKNEPGRWDLKHIIIDGSNVAMSHGLQRFFSCRGIALAVEYFWKKGHRNITVFVPQWRTKRDPFITEQHFLQQLQELGILSFTPSRTVLGARIASHDDRFLLHLAERTGGIIITNDNFREFVVESPSWREIIKERTVHSSFPSSNERFVPRDQFAPPRNMAPKTGLNQPMAPRAGHNQPMAPRAGHNQPMAPRTGLSQHRFLQLIKPQEPFTPALHNIARPCPIMPPERSPSETMQLKEALLKIFPEADQRHKINEILTAHPFMRDLNALSAMVLD</sequence>
<dbReference type="GO" id="GO:0016787">
    <property type="term" value="F:hydrolase activity"/>
    <property type="evidence" value="ECO:0007669"/>
    <property type="project" value="UniProtKB-KW"/>
</dbReference>
<dbReference type="CDD" id="cd18728">
    <property type="entry name" value="PIN_N4BP1-like"/>
    <property type="match status" value="1"/>
</dbReference>
<dbReference type="GeneTree" id="ENSGT00940000158682"/>
<dbReference type="Ensembl" id="ENSXETT00000062116">
    <property type="protein sequence ID" value="ENSXETP00000063409"/>
    <property type="gene ID" value="ENSXETG00000025007"/>
</dbReference>
<feature type="region of interest" description="Disordered" evidence="12">
    <location>
        <begin position="649"/>
        <end position="696"/>
    </location>
</feature>
<evidence type="ECO:0000313" key="18">
    <source>
        <dbReference type="Ensembl" id="ENSXETP00000063409"/>
    </source>
</evidence>
<dbReference type="Pfam" id="PF11977">
    <property type="entry name" value="RNase_Zc3h12a"/>
    <property type="match status" value="1"/>
</dbReference>
<evidence type="ECO:0000256" key="12">
    <source>
        <dbReference type="SAM" id="MobiDB-lite"/>
    </source>
</evidence>
<organism evidence="18">
    <name type="scientific">Xenopus tropicalis</name>
    <name type="common">Western clawed frog</name>
    <name type="synonym">Silurana tropicalis</name>
    <dbReference type="NCBI Taxonomy" id="8364"/>
    <lineage>
        <taxon>Eukaryota</taxon>
        <taxon>Metazoa</taxon>
        <taxon>Chordata</taxon>
        <taxon>Craniata</taxon>
        <taxon>Vertebrata</taxon>
        <taxon>Euteleostomi</taxon>
        <taxon>Amphibia</taxon>
        <taxon>Batrachia</taxon>
        <taxon>Anura</taxon>
        <taxon>Pipoidea</taxon>
        <taxon>Pipidae</taxon>
        <taxon>Xenopodinae</taxon>
        <taxon>Xenopus</taxon>
        <taxon>Silurana</taxon>
    </lineage>
</organism>
<dbReference type="GO" id="GO:0045087">
    <property type="term" value="P:innate immune response"/>
    <property type="evidence" value="ECO:0007669"/>
    <property type="project" value="UniProtKB-KW"/>
</dbReference>
<evidence type="ECO:0000256" key="6">
    <source>
        <dbReference type="ARBA" id="ARBA00022859"/>
    </source>
</evidence>
<evidence type="ECO:0000256" key="5">
    <source>
        <dbReference type="ARBA" id="ARBA00022801"/>
    </source>
</evidence>
<dbReference type="InterPro" id="IPR021869">
    <property type="entry name" value="RNase_Zc3h12_NYN"/>
</dbReference>
<dbReference type="Pfam" id="PF23050">
    <property type="entry name" value="KH_N4BP1_1st"/>
    <property type="match status" value="1"/>
</dbReference>
<reference evidence="18" key="2">
    <citation type="submission" date="2020-05" db="UniProtKB">
        <authorList>
            <consortium name="Ensembl"/>
        </authorList>
    </citation>
    <scope>IDENTIFICATION</scope>
</reference>
<feature type="compositionally biased region" description="Polar residues" evidence="12">
    <location>
        <begin position="1"/>
        <end position="13"/>
    </location>
</feature>
<evidence type="ECO:0000256" key="9">
    <source>
        <dbReference type="ARBA" id="ARBA00038274"/>
    </source>
</evidence>
<feature type="region of interest" description="Disordered" evidence="12">
    <location>
        <begin position="1"/>
        <end position="20"/>
    </location>
</feature>
<evidence type="ECO:0000256" key="2">
    <source>
        <dbReference type="ARBA" id="ARBA00004604"/>
    </source>
</evidence>
<evidence type="ECO:0000256" key="4">
    <source>
        <dbReference type="ARBA" id="ARBA00022722"/>
    </source>
</evidence>
<evidence type="ECO:0000259" key="16">
    <source>
        <dbReference type="Pfam" id="PF23053"/>
    </source>
</evidence>
<protein>
    <recommendedName>
        <fullName evidence="10">NEDD4-binding protein 1</fullName>
    </recommendedName>
</protein>
<comment type="similarity">
    <text evidence="9">Belongs to the N4BP1 family.</text>
</comment>
<feature type="compositionally biased region" description="Basic and acidic residues" evidence="12">
    <location>
        <begin position="226"/>
        <end position="241"/>
    </location>
</feature>
<dbReference type="InterPro" id="IPR056629">
    <property type="entry name" value="KH_N4BP1_1st"/>
</dbReference>
<evidence type="ECO:0000256" key="11">
    <source>
        <dbReference type="ARBA" id="ARBA00054635"/>
    </source>
</evidence>
<feature type="domain" description="RNase NYN" evidence="13">
    <location>
        <begin position="517"/>
        <end position="651"/>
    </location>
</feature>
<dbReference type="GO" id="GO:0004518">
    <property type="term" value="F:nuclease activity"/>
    <property type="evidence" value="ECO:0007669"/>
    <property type="project" value="UniProtKB-KW"/>
</dbReference>
<comment type="subcellular location">
    <subcellularLocation>
        <location evidence="1">Nucleus</location>
        <location evidence="1">PML body</location>
    </subcellularLocation>
    <subcellularLocation>
        <location evidence="2">Nucleus</location>
        <location evidence="2">Nucleolus</location>
    </subcellularLocation>
</comment>
<gene>
    <name evidence="18" type="primary">n4bp1</name>
</gene>
<comment type="function">
    <text evidence="11">Potent suppressor of cytokine production that acts as a regulator of innate immune signaling and inflammation. Acts as a key negative regulator of select cytokine and chemokine responses elicited by TRIF-independent Toll-like receptors (TLRs), thereby limiting inflammatory cytokine responses to minor insults. Has ribonuclease activity.</text>
</comment>
<dbReference type="Xenbase" id="XB-GENE-1216138">
    <property type="gene designation" value="n4bp1"/>
</dbReference>
<dbReference type="Bgee" id="ENSXETG00000025007">
    <property type="expression patterns" value="Expressed in testis and 12 other cell types or tissues"/>
</dbReference>
<dbReference type="GO" id="GO:0016605">
    <property type="term" value="C:PML body"/>
    <property type="evidence" value="ECO:0007669"/>
    <property type="project" value="UniProtKB-SubCell"/>
</dbReference>
<dbReference type="InterPro" id="IPR051101">
    <property type="entry name" value="ZC3H12/N4BP1_RNase_Reg"/>
</dbReference>
<evidence type="ECO:0000259" key="14">
    <source>
        <dbReference type="Pfam" id="PF23050"/>
    </source>
</evidence>
<dbReference type="AlphaFoldDB" id="A0A6I8PVK2"/>
<dbReference type="GO" id="GO:0003723">
    <property type="term" value="F:RNA binding"/>
    <property type="evidence" value="ECO:0007669"/>
    <property type="project" value="UniProtKB-KW"/>
</dbReference>
<dbReference type="InterPro" id="IPR056630">
    <property type="entry name" value="KH_N4BP1_2nd"/>
</dbReference>
<accession>A0A6I8PVK2</accession>
<keyword evidence="4" id="KW-0540">Nuclease</keyword>
<feature type="domain" description="N4BP1 first type I KH-domain" evidence="14">
    <location>
        <begin position="21"/>
        <end position="95"/>
    </location>
</feature>
<dbReference type="Gene3D" id="3.40.50.11980">
    <property type="match status" value="1"/>
</dbReference>
<evidence type="ECO:0000259" key="13">
    <source>
        <dbReference type="Pfam" id="PF11977"/>
    </source>
</evidence>
<feature type="domain" description="N4BP1 second type I KH-domain" evidence="15">
    <location>
        <begin position="96"/>
        <end position="211"/>
    </location>
</feature>
<keyword evidence="8" id="KW-0539">Nucleus</keyword>
<keyword evidence="5" id="KW-0378">Hydrolase</keyword>
<evidence type="ECO:0000259" key="17">
    <source>
        <dbReference type="Pfam" id="PF23054"/>
    </source>
</evidence>
<reference evidence="18" key="1">
    <citation type="journal article" date="2010" name="Science">
        <title>The genome of the Western clawed frog Xenopus tropicalis.</title>
        <authorList>
            <person name="Hellsten U."/>
            <person name="Harland R.M."/>
            <person name="Gilchrist M.J."/>
            <person name="Hendrix D."/>
            <person name="Jurka J."/>
            <person name="Kapitonov V."/>
            <person name="Ovcharenko I."/>
            <person name="Putnam N.H."/>
            <person name="Shu S."/>
            <person name="Taher L."/>
            <person name="Blitz I.L."/>
            <person name="Blumberg B."/>
            <person name="Dichmann D.S."/>
            <person name="Dubchak I."/>
            <person name="Amaya E."/>
            <person name="Detter J.C."/>
            <person name="Fletcher R."/>
            <person name="Gerhard D.S."/>
            <person name="Goodstein D."/>
            <person name="Graves T."/>
            <person name="Grigoriev I.V."/>
            <person name="Grimwood J."/>
            <person name="Kawashima T."/>
            <person name="Lindquist E."/>
            <person name="Lucas S.M."/>
            <person name="Mead P.E."/>
            <person name="Mitros T."/>
            <person name="Ogino H."/>
            <person name="Ohta Y."/>
            <person name="Poliakov A.V."/>
            <person name="Pollet N."/>
            <person name="Robert J."/>
            <person name="Salamov A."/>
            <person name="Sater A.K."/>
            <person name="Schmutz J."/>
            <person name="Terry A."/>
            <person name="Vize P.D."/>
            <person name="Warren W.C."/>
            <person name="Wells D."/>
            <person name="Wills A."/>
            <person name="Wilson R.K."/>
            <person name="Zimmerman L.B."/>
            <person name="Zorn A.M."/>
            <person name="Grainger R."/>
            <person name="Grammer T."/>
            <person name="Khokha M.K."/>
            <person name="Richardson P.M."/>
            <person name="Rokhsar D.S."/>
        </authorList>
    </citation>
    <scope>NUCLEOTIDE SEQUENCE [LARGE SCALE GENOMIC DNA]</scope>
    <source>
        <strain evidence="18">Nigerian</strain>
    </source>
</reference>
<dbReference type="PANTHER" id="PTHR12876:SF26">
    <property type="entry name" value="NEDD4-BINDING PROTEIN 1"/>
    <property type="match status" value="1"/>
</dbReference>
<dbReference type="CDD" id="cd22476">
    <property type="entry name" value="KH-I_N4BP1"/>
    <property type="match status" value="1"/>
</dbReference>
<dbReference type="Pfam" id="PF23053">
    <property type="entry name" value="UBA_N4BP1"/>
    <property type="match status" value="1"/>
</dbReference>
<proteinExistence type="inferred from homology"/>
<keyword evidence="7" id="KW-0694">RNA-binding</keyword>
<dbReference type="Pfam" id="PF23054">
    <property type="entry name" value="UBA_N4BP1_C"/>
    <property type="match status" value="1"/>
</dbReference>
<dbReference type="CDD" id="cd09032">
    <property type="entry name" value="KH-I_N4BP1_like_rpt1"/>
    <property type="match status" value="1"/>
</dbReference>
<name>A0A6I8PVK2_XENTR</name>
<dbReference type="InterPro" id="IPR056631">
    <property type="entry name" value="UBA_N4BP1"/>
</dbReference>
<evidence type="ECO:0000256" key="8">
    <source>
        <dbReference type="ARBA" id="ARBA00023242"/>
    </source>
</evidence>
<dbReference type="Pfam" id="PF23052">
    <property type="entry name" value="KH_N4BP1_2nd"/>
    <property type="match status" value="1"/>
</dbReference>
<dbReference type="GO" id="GO:0005730">
    <property type="term" value="C:nucleolus"/>
    <property type="evidence" value="ECO:0007669"/>
    <property type="project" value="UniProtKB-SubCell"/>
</dbReference>
<evidence type="ECO:0000259" key="15">
    <source>
        <dbReference type="Pfam" id="PF23052"/>
    </source>
</evidence>
<feature type="domain" description="N4BP1 UBA-like" evidence="16">
    <location>
        <begin position="348"/>
        <end position="388"/>
    </location>
</feature>
<dbReference type="InterPro" id="IPR056578">
    <property type="entry name" value="UBA_N4BP1_C"/>
</dbReference>
<dbReference type="PANTHER" id="PTHR12876">
    <property type="entry name" value="N4BP1-RELATED"/>
    <property type="match status" value="1"/>
</dbReference>
<evidence type="ECO:0000256" key="1">
    <source>
        <dbReference type="ARBA" id="ARBA00004322"/>
    </source>
</evidence>
<evidence type="ECO:0000256" key="10">
    <source>
        <dbReference type="ARBA" id="ARBA00039336"/>
    </source>
</evidence>
<dbReference type="FunFam" id="3.40.50.11980:FF:000001">
    <property type="entry name" value="ZC3H12A isoform 1"/>
    <property type="match status" value="1"/>
</dbReference>
<feature type="region of interest" description="Disordered" evidence="12">
    <location>
        <begin position="226"/>
        <end position="247"/>
    </location>
</feature>
<keyword evidence="6" id="KW-0391">Immunity</keyword>
<feature type="domain" description="N4BP1 C-terminal UBA" evidence="17">
    <location>
        <begin position="735"/>
        <end position="783"/>
    </location>
</feature>
<keyword evidence="3" id="KW-0399">Innate immunity</keyword>
<evidence type="ECO:0000256" key="7">
    <source>
        <dbReference type="ARBA" id="ARBA00022884"/>
    </source>
</evidence>